<evidence type="ECO:0000256" key="1">
    <source>
        <dbReference type="ARBA" id="ARBA00022714"/>
    </source>
</evidence>
<sequence>MTETAPADMDVPYVVCGLNEIPSKRAKDFRLGRIENGEVKHWSILIYRLGQNVYGYENQCPHEGVGLDFGGERFVNDNGSLLMCGKHGALFDPGTGECIDGPCLGQALKPVPLVVLDDDVCVIGIELAGEDIEDDVDEDEDPSLCDDVGV</sequence>
<evidence type="ECO:0000313" key="7">
    <source>
        <dbReference type="Proteomes" id="UP000094501"/>
    </source>
</evidence>
<feature type="domain" description="Rieske" evidence="5">
    <location>
        <begin position="13"/>
        <end position="122"/>
    </location>
</feature>
<keyword evidence="3" id="KW-0408">Iron</keyword>
<evidence type="ECO:0000256" key="4">
    <source>
        <dbReference type="ARBA" id="ARBA00023014"/>
    </source>
</evidence>
<comment type="caution">
    <text evidence="6">The sequence shown here is derived from an EMBL/GenBank/DDBJ whole genome shotgun (WGS) entry which is preliminary data.</text>
</comment>
<keyword evidence="2" id="KW-0479">Metal-binding</keyword>
<dbReference type="RefSeq" id="WP_083240534.1">
    <property type="nucleotide sequence ID" value="NZ_LPWG01000011.1"/>
</dbReference>
<keyword evidence="7" id="KW-1185">Reference proteome</keyword>
<evidence type="ECO:0000256" key="3">
    <source>
        <dbReference type="ARBA" id="ARBA00023004"/>
    </source>
</evidence>
<proteinExistence type="predicted"/>
<keyword evidence="4" id="KW-0411">Iron-sulfur</keyword>
<dbReference type="STRING" id="1774968.AUC68_03880"/>
<dbReference type="PANTHER" id="PTHR40261:SF1">
    <property type="entry name" value="RIESKE DOMAIN-CONTAINING PROTEIN"/>
    <property type="match status" value="1"/>
</dbReference>
<dbReference type="GO" id="GO:0051537">
    <property type="term" value="F:2 iron, 2 sulfur cluster binding"/>
    <property type="evidence" value="ECO:0007669"/>
    <property type="project" value="UniProtKB-KW"/>
</dbReference>
<name>A0A1E3W061_9HYPH</name>
<dbReference type="SUPFAM" id="SSF50022">
    <property type="entry name" value="ISP domain"/>
    <property type="match status" value="1"/>
</dbReference>
<dbReference type="OrthoDB" id="9800776at2"/>
<dbReference type="Proteomes" id="UP000094501">
    <property type="component" value="Unassembled WGS sequence"/>
</dbReference>
<dbReference type="PANTHER" id="PTHR40261">
    <property type="match status" value="1"/>
</dbReference>
<dbReference type="AlphaFoldDB" id="A0A1E3W061"/>
<dbReference type="EMBL" id="LPWG01000011">
    <property type="protein sequence ID" value="ODR99172.1"/>
    <property type="molecule type" value="Genomic_DNA"/>
</dbReference>
<reference evidence="6 7" key="1">
    <citation type="journal article" date="2016" name="Environ. Microbiol.">
        <title>New Methyloceanibacter diversity from North Sea sediments includes methanotroph containing solely the soluble methane monooxygenase.</title>
        <authorList>
            <person name="Vekeman B."/>
            <person name="Kerckhof F.M."/>
            <person name="Cremers G."/>
            <person name="de Vos P."/>
            <person name="Vandamme P."/>
            <person name="Boon N."/>
            <person name="Op den Camp H.J."/>
            <person name="Heylen K."/>
        </authorList>
    </citation>
    <scope>NUCLEOTIDE SEQUENCE [LARGE SCALE GENOMIC DNA]</scope>
    <source>
        <strain evidence="6 7">R-67174</strain>
    </source>
</reference>
<dbReference type="CDD" id="cd03467">
    <property type="entry name" value="Rieske"/>
    <property type="match status" value="1"/>
</dbReference>
<evidence type="ECO:0000313" key="6">
    <source>
        <dbReference type="EMBL" id="ODR99172.1"/>
    </source>
</evidence>
<dbReference type="InterPro" id="IPR036922">
    <property type="entry name" value="Rieske_2Fe-2S_sf"/>
</dbReference>
<protein>
    <recommendedName>
        <fullName evidence="5">Rieske domain-containing protein</fullName>
    </recommendedName>
</protein>
<dbReference type="Gene3D" id="2.102.10.10">
    <property type="entry name" value="Rieske [2Fe-2S] iron-sulphur domain"/>
    <property type="match status" value="1"/>
</dbReference>
<keyword evidence="1" id="KW-0001">2Fe-2S</keyword>
<dbReference type="InterPro" id="IPR017941">
    <property type="entry name" value="Rieske_2Fe-2S"/>
</dbReference>
<dbReference type="PROSITE" id="PS51296">
    <property type="entry name" value="RIESKE"/>
    <property type="match status" value="1"/>
</dbReference>
<accession>A0A1E3W061</accession>
<gene>
    <name evidence="6" type="ORF">AUC68_03880</name>
</gene>
<organism evidence="6 7">
    <name type="scientific">Methyloceanibacter methanicus</name>
    <dbReference type="NCBI Taxonomy" id="1774968"/>
    <lineage>
        <taxon>Bacteria</taxon>
        <taxon>Pseudomonadati</taxon>
        <taxon>Pseudomonadota</taxon>
        <taxon>Alphaproteobacteria</taxon>
        <taxon>Hyphomicrobiales</taxon>
        <taxon>Hyphomicrobiaceae</taxon>
        <taxon>Methyloceanibacter</taxon>
    </lineage>
</organism>
<dbReference type="GO" id="GO:0046872">
    <property type="term" value="F:metal ion binding"/>
    <property type="evidence" value="ECO:0007669"/>
    <property type="project" value="UniProtKB-KW"/>
</dbReference>
<evidence type="ECO:0000256" key="2">
    <source>
        <dbReference type="ARBA" id="ARBA00022723"/>
    </source>
</evidence>
<dbReference type="Pfam" id="PF00355">
    <property type="entry name" value="Rieske"/>
    <property type="match status" value="1"/>
</dbReference>
<evidence type="ECO:0000259" key="5">
    <source>
        <dbReference type="PROSITE" id="PS51296"/>
    </source>
</evidence>